<gene>
    <name evidence="1" type="ORF">CDAR_542831</name>
</gene>
<evidence type="ECO:0000313" key="1">
    <source>
        <dbReference type="EMBL" id="GIX78569.1"/>
    </source>
</evidence>
<comment type="caution">
    <text evidence="1">The sequence shown here is derived from an EMBL/GenBank/DDBJ whole genome shotgun (WGS) entry which is preliminary data.</text>
</comment>
<dbReference type="Proteomes" id="UP001054837">
    <property type="component" value="Unassembled WGS sequence"/>
</dbReference>
<sequence>MQNKESLDFCLIRFPHVQPSTTTLISPPTPSYALPPQIELLSSDKSFPLPICNCSLVLLVSSARTGRCSQRSILAQYLPFFSLSLSFSETPEAAKPITLVSRKEEKKKKGRKTWIKAMFKEENFSPPLRMDPEFNFQHKEGKGDITSPSEVYGRIMYSFRGAPEKNNTDSRRA</sequence>
<protein>
    <submittedName>
        <fullName evidence="1">Uncharacterized protein</fullName>
    </submittedName>
</protein>
<dbReference type="EMBL" id="BPLQ01001104">
    <property type="protein sequence ID" value="GIX78569.1"/>
    <property type="molecule type" value="Genomic_DNA"/>
</dbReference>
<keyword evidence="2" id="KW-1185">Reference proteome</keyword>
<reference evidence="1 2" key="1">
    <citation type="submission" date="2021-06" db="EMBL/GenBank/DDBJ databases">
        <title>Caerostris darwini draft genome.</title>
        <authorList>
            <person name="Kono N."/>
            <person name="Arakawa K."/>
        </authorList>
    </citation>
    <scope>NUCLEOTIDE SEQUENCE [LARGE SCALE GENOMIC DNA]</scope>
</reference>
<dbReference type="AlphaFoldDB" id="A0AAV4N582"/>
<name>A0AAV4N582_9ARAC</name>
<organism evidence="1 2">
    <name type="scientific">Caerostris darwini</name>
    <dbReference type="NCBI Taxonomy" id="1538125"/>
    <lineage>
        <taxon>Eukaryota</taxon>
        <taxon>Metazoa</taxon>
        <taxon>Ecdysozoa</taxon>
        <taxon>Arthropoda</taxon>
        <taxon>Chelicerata</taxon>
        <taxon>Arachnida</taxon>
        <taxon>Araneae</taxon>
        <taxon>Araneomorphae</taxon>
        <taxon>Entelegynae</taxon>
        <taxon>Araneoidea</taxon>
        <taxon>Araneidae</taxon>
        <taxon>Caerostris</taxon>
    </lineage>
</organism>
<evidence type="ECO:0000313" key="2">
    <source>
        <dbReference type="Proteomes" id="UP001054837"/>
    </source>
</evidence>
<proteinExistence type="predicted"/>
<accession>A0AAV4N582</accession>